<dbReference type="RefSeq" id="XP_040780394.1">
    <property type="nucleotide sequence ID" value="XM_040916564.1"/>
</dbReference>
<dbReference type="Pfam" id="PF01494">
    <property type="entry name" value="FAD_binding_3"/>
    <property type="match status" value="1"/>
</dbReference>
<dbReference type="InterPro" id="IPR050562">
    <property type="entry name" value="FAD_mOase_fung"/>
</dbReference>
<sequence length="431" mass="48101">MESFRVIVTGGSVVGLVLANALEKAGIDYIVLEKREIAPHLGASISVLCQSARVFEQLGIWKRMLKESLPLKDRLHFDEHGNLFENTAVLRLIGEQTNRPFLFVERRSYIQTLYDNLDAKHKVRDYTGVVSFREDEDGVTVVTDKGEEIKGSILVGADGIHSTVKRLMDGNSGESDATGAEKLNDSFVATYRVVFGTSRNARSDDSSEPYLPGAAVHNVYYRGVSGIAAAGVEGLVFWFLFVKEDSPSRTPHCPRYTDEDAQRTIDKYGHLALGPGYTFCNLWESRIRASMVPLEEGVLGRSWNSGKRVVLMGDSVSKSTINPGLGGNTHIEGICNFVNELKPLLENSPKPTTEEIHSLFQKYEDKQRPRATACVNVSSYITRFEAMDTWYWRLARIISPWVPDSLKAKAFLNFISSSPILNFLPDPDREI</sequence>
<evidence type="ECO:0000256" key="5">
    <source>
        <dbReference type="ARBA" id="ARBA00023002"/>
    </source>
</evidence>
<comment type="caution">
    <text evidence="7">The sequence shown here is derived from an EMBL/GenBank/DDBJ whole genome shotgun (WGS) entry which is preliminary data.</text>
</comment>
<dbReference type="SUPFAM" id="SSF51905">
    <property type="entry name" value="FAD/NAD(P)-binding domain"/>
    <property type="match status" value="1"/>
</dbReference>
<evidence type="ECO:0000256" key="3">
    <source>
        <dbReference type="ARBA" id="ARBA00022630"/>
    </source>
</evidence>
<proteinExistence type="inferred from homology"/>
<dbReference type="PRINTS" id="PR00420">
    <property type="entry name" value="RNGMNOXGNASE"/>
</dbReference>
<accession>A0A9P4YAE1</accession>
<feature type="domain" description="FAD-binding" evidence="6">
    <location>
        <begin position="5"/>
        <end position="169"/>
    </location>
</feature>
<dbReference type="EMBL" id="MU032344">
    <property type="protein sequence ID" value="KAF3769433.1"/>
    <property type="molecule type" value="Genomic_DNA"/>
</dbReference>
<keyword evidence="3" id="KW-0285">Flavoprotein</keyword>
<keyword evidence="8" id="KW-1185">Reference proteome</keyword>
<dbReference type="AlphaFoldDB" id="A0A9P4YAE1"/>
<dbReference type="GO" id="GO:0004497">
    <property type="term" value="F:monooxygenase activity"/>
    <property type="evidence" value="ECO:0007669"/>
    <property type="project" value="InterPro"/>
</dbReference>
<evidence type="ECO:0000313" key="8">
    <source>
        <dbReference type="Proteomes" id="UP000803844"/>
    </source>
</evidence>
<comment type="similarity">
    <text evidence="2">Belongs to the paxM FAD-dependent monooxygenase family.</text>
</comment>
<dbReference type="GeneID" id="63833693"/>
<comment type="cofactor">
    <cofactor evidence="1">
        <name>FAD</name>
        <dbReference type="ChEBI" id="CHEBI:57692"/>
    </cofactor>
</comment>
<evidence type="ECO:0000256" key="1">
    <source>
        <dbReference type="ARBA" id="ARBA00001974"/>
    </source>
</evidence>
<protein>
    <submittedName>
        <fullName evidence="7">FAD/NAD(P)-binding domain-containing protein</fullName>
    </submittedName>
</protein>
<organism evidence="7 8">
    <name type="scientific">Cryphonectria parasitica (strain ATCC 38755 / EP155)</name>
    <dbReference type="NCBI Taxonomy" id="660469"/>
    <lineage>
        <taxon>Eukaryota</taxon>
        <taxon>Fungi</taxon>
        <taxon>Dikarya</taxon>
        <taxon>Ascomycota</taxon>
        <taxon>Pezizomycotina</taxon>
        <taxon>Sordariomycetes</taxon>
        <taxon>Sordariomycetidae</taxon>
        <taxon>Diaporthales</taxon>
        <taxon>Cryphonectriaceae</taxon>
        <taxon>Cryphonectria-Endothia species complex</taxon>
        <taxon>Cryphonectria</taxon>
    </lineage>
</organism>
<dbReference type="Proteomes" id="UP000803844">
    <property type="component" value="Unassembled WGS sequence"/>
</dbReference>
<dbReference type="PANTHER" id="PTHR47356">
    <property type="entry name" value="FAD-DEPENDENT MONOOXYGENASE ASQG-RELATED"/>
    <property type="match status" value="1"/>
</dbReference>
<keyword evidence="4" id="KW-0274">FAD</keyword>
<dbReference type="GO" id="GO:0071949">
    <property type="term" value="F:FAD binding"/>
    <property type="evidence" value="ECO:0007669"/>
    <property type="project" value="InterPro"/>
</dbReference>
<dbReference type="Gene3D" id="3.50.50.60">
    <property type="entry name" value="FAD/NAD(P)-binding domain"/>
    <property type="match status" value="1"/>
</dbReference>
<dbReference type="InterPro" id="IPR002938">
    <property type="entry name" value="FAD-bd"/>
</dbReference>
<evidence type="ECO:0000313" key="7">
    <source>
        <dbReference type="EMBL" id="KAF3769433.1"/>
    </source>
</evidence>
<dbReference type="InterPro" id="IPR036188">
    <property type="entry name" value="FAD/NAD-bd_sf"/>
</dbReference>
<evidence type="ECO:0000259" key="6">
    <source>
        <dbReference type="Pfam" id="PF01494"/>
    </source>
</evidence>
<keyword evidence="5" id="KW-0560">Oxidoreductase</keyword>
<dbReference type="OrthoDB" id="2431938at2759"/>
<evidence type="ECO:0000256" key="2">
    <source>
        <dbReference type="ARBA" id="ARBA00007992"/>
    </source>
</evidence>
<name>A0A9P4YAE1_CRYP1</name>
<dbReference type="PANTHER" id="PTHR47356:SF2">
    <property type="entry name" value="FAD-BINDING DOMAIN-CONTAINING PROTEIN-RELATED"/>
    <property type="match status" value="1"/>
</dbReference>
<gene>
    <name evidence="7" type="ORF">M406DRAFT_248835</name>
</gene>
<reference evidence="7" key="1">
    <citation type="journal article" date="2020" name="Phytopathology">
        <title>Genome sequence of the chestnut blight fungus Cryphonectria parasitica EP155: A fundamental resource for an archetypical invasive plant pathogen.</title>
        <authorList>
            <person name="Crouch J.A."/>
            <person name="Dawe A."/>
            <person name="Aerts A."/>
            <person name="Barry K."/>
            <person name="Churchill A.C.L."/>
            <person name="Grimwood J."/>
            <person name="Hillman B."/>
            <person name="Milgroom M.G."/>
            <person name="Pangilinan J."/>
            <person name="Smith M."/>
            <person name="Salamov A."/>
            <person name="Schmutz J."/>
            <person name="Yadav J."/>
            <person name="Grigoriev I.V."/>
            <person name="Nuss D."/>
        </authorList>
    </citation>
    <scope>NUCLEOTIDE SEQUENCE</scope>
    <source>
        <strain evidence="7">EP155</strain>
    </source>
</reference>
<evidence type="ECO:0000256" key="4">
    <source>
        <dbReference type="ARBA" id="ARBA00022827"/>
    </source>
</evidence>